<dbReference type="Proteomes" id="UP000256478">
    <property type="component" value="Unassembled WGS sequence"/>
</dbReference>
<organism evidence="2 3">
    <name type="scientific">Thalassotalea euphylliae</name>
    <dbReference type="NCBI Taxonomy" id="1655234"/>
    <lineage>
        <taxon>Bacteria</taxon>
        <taxon>Pseudomonadati</taxon>
        <taxon>Pseudomonadota</taxon>
        <taxon>Gammaproteobacteria</taxon>
        <taxon>Alteromonadales</taxon>
        <taxon>Colwelliaceae</taxon>
        <taxon>Thalassotalea</taxon>
    </lineage>
</organism>
<feature type="region of interest" description="Disordered" evidence="1">
    <location>
        <begin position="57"/>
        <end position="86"/>
    </location>
</feature>
<accession>A0A3E0TVL9</accession>
<sequence>MNKKTHQSILTAQVTNLLDRMFKESALKDTILDGALEFYQAQLASEQATQALDNEASNVFKSQESPHSARYERRQAELETGRTQLQQQQRSARIARHERFDNLCLEILDLSEGETFDETNRKSAQLLGTIQLLSPTEGSHVAKTNEQHKPLYKTVLMLRLLDRLILDGAIKDAYIQEFLGDITPAQYMAFEALDEVAYKAFRDQVKIPLMKAVLVQDIGTYHPEAQALLLGEDQDQDPYRTLPVEERKQLLQINYRESIKFLVDGLGPGEYFGNSKKDRVLFEEQELRKLKFVRSLLKQAINPKEGLANVIKVPQIYCSIVLSTKSNYKYKLIPKVYQALYQNAERGACSKQVVDSLYKITGMFPQGFGVTYLAVDDAGNSLDRYEYAIVNHLYPDNPEEPVCRIASRQLTFIGYGADLVVRKSENLYFAESAKRLANISRARLQEILENLVSNYQERAELDLIPRCWHPMEFFSIRTNQKLWNKPS</sequence>
<name>A0A3E0TVL9_9GAMM</name>
<gene>
    <name evidence="2" type="ORF">DXX93_19410</name>
</gene>
<feature type="compositionally biased region" description="Basic and acidic residues" evidence="1">
    <location>
        <begin position="67"/>
        <end position="80"/>
    </location>
</feature>
<evidence type="ECO:0000313" key="3">
    <source>
        <dbReference type="Proteomes" id="UP000256478"/>
    </source>
</evidence>
<reference evidence="2 3" key="1">
    <citation type="submission" date="2018-08" db="EMBL/GenBank/DDBJ databases">
        <title>Thalassotalea euphylliae genome.</title>
        <authorList>
            <person name="Summers S."/>
            <person name="Rice S.A."/>
            <person name="Freckelton M.L."/>
            <person name="Nedved B.T."/>
            <person name="Hadfield M.G."/>
        </authorList>
    </citation>
    <scope>NUCLEOTIDE SEQUENCE [LARGE SCALE GENOMIC DNA]</scope>
    <source>
        <strain evidence="2 3">H1</strain>
    </source>
</reference>
<dbReference type="AlphaFoldDB" id="A0A3E0TVL9"/>
<feature type="compositionally biased region" description="Polar residues" evidence="1">
    <location>
        <begin position="57"/>
        <end position="66"/>
    </location>
</feature>
<protein>
    <submittedName>
        <fullName evidence="2">Uncharacterized protein</fullName>
    </submittedName>
</protein>
<dbReference type="RefSeq" id="WP_116009552.1">
    <property type="nucleotide sequence ID" value="NZ_QUOU01000001.1"/>
</dbReference>
<evidence type="ECO:0000313" key="2">
    <source>
        <dbReference type="EMBL" id="REL28519.1"/>
    </source>
</evidence>
<proteinExistence type="predicted"/>
<comment type="caution">
    <text evidence="2">The sequence shown here is derived from an EMBL/GenBank/DDBJ whole genome shotgun (WGS) entry which is preliminary data.</text>
</comment>
<dbReference type="OrthoDB" id="5751334at2"/>
<evidence type="ECO:0000256" key="1">
    <source>
        <dbReference type="SAM" id="MobiDB-lite"/>
    </source>
</evidence>
<dbReference type="EMBL" id="QUOU01000001">
    <property type="protein sequence ID" value="REL28519.1"/>
    <property type="molecule type" value="Genomic_DNA"/>
</dbReference>